<proteinExistence type="predicted"/>
<accession>A0A7S0DBU5</accession>
<organism evidence="1">
    <name type="scientific">Micromonas pusilla</name>
    <name type="common">Picoplanktonic green alga</name>
    <name type="synonym">Chromulina pusilla</name>
    <dbReference type="NCBI Taxonomy" id="38833"/>
    <lineage>
        <taxon>Eukaryota</taxon>
        <taxon>Viridiplantae</taxon>
        <taxon>Chlorophyta</taxon>
        <taxon>Mamiellophyceae</taxon>
        <taxon>Mamiellales</taxon>
        <taxon>Mamiellaceae</taxon>
        <taxon>Micromonas</taxon>
    </lineage>
</organism>
<gene>
    <name evidence="1" type="ORF">MSP1401_LOCUS11386</name>
</gene>
<sequence>MAAPEKQTMNLQQICDRTTHQNGATRLSDPSHIKIWYNAEMGDPTCCMKYQLCCACLEEDPERSYMYLREGALEYNKTYRCCLSCCRPCVKFPDMVCLTYFDKKPWLKKKKNLGCLQYEPTLEKVDNGCMLCCVKLTCHQTCCGGDYVSYVPISNFCCCIPNKVNWCCNYCGLCGPPDGTPLWHSRMWAQPKDVEGFVAQAKQVIPAARDMPK</sequence>
<reference evidence="1" key="1">
    <citation type="submission" date="2021-01" db="EMBL/GenBank/DDBJ databases">
        <authorList>
            <person name="Corre E."/>
            <person name="Pelletier E."/>
            <person name="Niang G."/>
            <person name="Scheremetjew M."/>
            <person name="Finn R."/>
            <person name="Kale V."/>
            <person name="Holt S."/>
            <person name="Cochrane G."/>
            <person name="Meng A."/>
            <person name="Brown T."/>
            <person name="Cohen L."/>
        </authorList>
    </citation>
    <scope>NUCLEOTIDE SEQUENCE</scope>
    <source>
        <strain evidence="1">CCAC1681</strain>
    </source>
</reference>
<dbReference type="AlphaFoldDB" id="A0A7S0DBU5"/>
<protein>
    <submittedName>
        <fullName evidence="1">Uncharacterized protein</fullName>
    </submittedName>
</protein>
<dbReference type="EMBL" id="HBEN01013684">
    <property type="protein sequence ID" value="CAD8449907.1"/>
    <property type="molecule type" value="Transcribed_RNA"/>
</dbReference>
<name>A0A7S0DBU5_MICPS</name>
<evidence type="ECO:0000313" key="1">
    <source>
        <dbReference type="EMBL" id="CAD8449907.1"/>
    </source>
</evidence>